<comment type="caution">
    <text evidence="2">The sequence shown here is derived from an EMBL/GenBank/DDBJ whole genome shotgun (WGS) entry which is preliminary data.</text>
</comment>
<name>A0A7X0VWA3_9BACL</name>
<sequence length="734" mass="78894">MASANKPGKLLLGVTAALIVASPYYASSLTPKAHAATVSSGITAVSNFVKPIKLNAASTLSLVDATLAPTENGQTAAFTLSIYNGGTATLDLTDYWFRLSSTGGSNYSINTSSADAKLTKVAPKSTALLTVYANVGDSTKLSDLIFKVVRFDFSVAGYEVGVGRFTFPKNYNNEVAVGSYKALYFSNSKVFSKVSSATIGNSGDNNYATINFVYNNVGKSAVTLSGYKYYIVTSEGIRYEATSSEVSDSDGTGSQATGSGNADLVLDPLERDEFQLTATIPAKLKTTGWKLLVVRTDGSSGAEGATTTTPIAVGTYGIAFGNATTTTSSDNFSYSNSEGKYQFSLLELNRHPFETQDILSARIRIKNVSSTPLTLPAISGYFYLDDKTKLDFKTVATTNQLALNSNGYVDVDVYAKLPSNYTYKTAKVVVNNTVDKVATKIGELSASSSTIGMPIYAVDKPYVISRDGSDMTGVLNSVNVYNSVTTKVFTVQMTLTNDELRTIDPLKLVGIFKSDNGDVFPATATMADGKVNASNKALVTFSANVPQNYDTNNLRLIIGEGVTDTAYTSGTAAFEGYVNPVTFNLPNDQAVNNSFKDVTTLPYQFTINTLTPTVMGNDVQLTLYYDLNKDTGYNVYPTDRKLQLTVEATNPNDGTQYTYFTQDLTLEGDSDTALQAGTDQKIVLSKTNPYNGIDGSLKYTLKLYEIVNGAKKVIAERPIDFWFIDNDWNATSTN</sequence>
<dbReference type="Proteomes" id="UP000564644">
    <property type="component" value="Unassembled WGS sequence"/>
</dbReference>
<evidence type="ECO:0000256" key="1">
    <source>
        <dbReference type="SAM" id="MobiDB-lite"/>
    </source>
</evidence>
<dbReference type="RefSeq" id="WP_185129960.1">
    <property type="nucleotide sequence ID" value="NZ_JACJVO010000018.1"/>
</dbReference>
<feature type="region of interest" description="Disordered" evidence="1">
    <location>
        <begin position="243"/>
        <end position="262"/>
    </location>
</feature>
<gene>
    <name evidence="2" type="ORF">H7C18_15350</name>
</gene>
<evidence type="ECO:0000313" key="3">
    <source>
        <dbReference type="Proteomes" id="UP000564644"/>
    </source>
</evidence>
<proteinExistence type="predicted"/>
<protein>
    <submittedName>
        <fullName evidence="2">Uncharacterized protein</fullName>
    </submittedName>
</protein>
<accession>A0A7X0VWA3</accession>
<dbReference type="EMBL" id="JACJVO010000018">
    <property type="protein sequence ID" value="MBB6732295.1"/>
    <property type="molecule type" value="Genomic_DNA"/>
</dbReference>
<evidence type="ECO:0000313" key="2">
    <source>
        <dbReference type="EMBL" id="MBB6732295.1"/>
    </source>
</evidence>
<organism evidence="2 3">
    <name type="scientific">Cohnella zeiphila</name>
    <dbReference type="NCBI Taxonomy" id="2761120"/>
    <lineage>
        <taxon>Bacteria</taxon>
        <taxon>Bacillati</taxon>
        <taxon>Bacillota</taxon>
        <taxon>Bacilli</taxon>
        <taxon>Bacillales</taxon>
        <taxon>Paenibacillaceae</taxon>
        <taxon>Cohnella</taxon>
    </lineage>
</organism>
<keyword evidence="3" id="KW-1185">Reference proteome</keyword>
<dbReference type="AlphaFoldDB" id="A0A7X0VWA3"/>
<feature type="compositionally biased region" description="Polar residues" evidence="1">
    <location>
        <begin position="243"/>
        <end position="260"/>
    </location>
</feature>
<reference evidence="2 3" key="1">
    <citation type="submission" date="2020-08" db="EMBL/GenBank/DDBJ databases">
        <title>Cohnella phylogeny.</title>
        <authorList>
            <person name="Dunlap C."/>
        </authorList>
    </citation>
    <scope>NUCLEOTIDE SEQUENCE [LARGE SCALE GENOMIC DNA]</scope>
    <source>
        <strain evidence="2 3">CBP 2801</strain>
    </source>
</reference>